<comment type="caution">
    <text evidence="7">The sequence shown here is derived from an EMBL/GenBank/DDBJ whole genome shotgun (WGS) entry which is preliminary data.</text>
</comment>
<evidence type="ECO:0000256" key="1">
    <source>
        <dbReference type="ARBA" id="ARBA00004651"/>
    </source>
</evidence>
<sequence length="352" mass="37354">MALKVERRPAPVWLPPLLPLLAVVITFVLTSALVWLAGANPLRAYYHFLIEPLSSRVSALEVLVKATPLLLTGMAVMLAFYGGFWNIGAEGQFLVGATAATAVGLNMHGVPPWVALPLMALSGFAAGMAWALIPAVMKTRLHTDEVVTTLLLNTVALLLVSALLNGPWRDPISQWPQSPEIASTAILPKLAPRTRLHLGFLIALATAFVVGVLLRRTVFGLRMRAVGLQPKAARFAGIPVERMLLVSALASGGIAGLAGMVEVAGIHYRLIEAISGGHGYTGILVAMLGNLSAPGVVLAALFIGLIDTGSQTVSRALGVPVYLGEVIQATLLLVTLAVLLLQNYRLRWERRG</sequence>
<proteinExistence type="predicted"/>
<dbReference type="Proteomes" id="UP000230790">
    <property type="component" value="Unassembled WGS sequence"/>
</dbReference>
<feature type="transmembrane region" description="Helical" evidence="6">
    <location>
        <begin position="62"/>
        <end position="84"/>
    </location>
</feature>
<keyword evidence="4 6" id="KW-1133">Transmembrane helix</keyword>
<dbReference type="GO" id="GO:0005886">
    <property type="term" value="C:plasma membrane"/>
    <property type="evidence" value="ECO:0007669"/>
    <property type="project" value="UniProtKB-SubCell"/>
</dbReference>
<name>A0A2M8QGI1_9CHLR</name>
<evidence type="ECO:0000256" key="2">
    <source>
        <dbReference type="ARBA" id="ARBA00022475"/>
    </source>
</evidence>
<feature type="transmembrane region" description="Helical" evidence="6">
    <location>
        <begin position="20"/>
        <end position="42"/>
    </location>
</feature>
<evidence type="ECO:0000313" key="7">
    <source>
        <dbReference type="EMBL" id="PJF48907.1"/>
    </source>
</evidence>
<dbReference type="EMBL" id="PGTN01000004">
    <property type="protein sequence ID" value="PJF48907.1"/>
    <property type="molecule type" value="Genomic_DNA"/>
</dbReference>
<reference evidence="7 8" key="1">
    <citation type="submission" date="2017-11" db="EMBL/GenBank/DDBJ databases">
        <title>Evolution of Phototrophy in the Chloroflexi Phylum Driven by Horizontal Gene Transfer.</title>
        <authorList>
            <person name="Ward L.M."/>
            <person name="Hemp J."/>
            <person name="Shih P.M."/>
            <person name="Mcglynn S.E."/>
            <person name="Fischer W."/>
        </authorList>
    </citation>
    <scope>NUCLEOTIDE SEQUENCE [LARGE SCALE GENOMIC DNA]</scope>
    <source>
        <strain evidence="7">JP3_7</strain>
    </source>
</reference>
<dbReference type="AlphaFoldDB" id="A0A2M8QGI1"/>
<evidence type="ECO:0000256" key="3">
    <source>
        <dbReference type="ARBA" id="ARBA00022692"/>
    </source>
</evidence>
<evidence type="ECO:0000256" key="5">
    <source>
        <dbReference type="ARBA" id="ARBA00023136"/>
    </source>
</evidence>
<dbReference type="PANTHER" id="PTHR47089:SF1">
    <property type="entry name" value="GUANOSINE ABC TRANSPORTER PERMEASE PROTEIN NUPP"/>
    <property type="match status" value="1"/>
</dbReference>
<evidence type="ECO:0000256" key="4">
    <source>
        <dbReference type="ARBA" id="ARBA00022989"/>
    </source>
</evidence>
<keyword evidence="2" id="KW-1003">Cell membrane</keyword>
<dbReference type="Pfam" id="PF02653">
    <property type="entry name" value="BPD_transp_2"/>
    <property type="match status" value="1"/>
</dbReference>
<gene>
    <name evidence="7" type="ORF">CUN48_01200</name>
</gene>
<dbReference type="GO" id="GO:0022857">
    <property type="term" value="F:transmembrane transporter activity"/>
    <property type="evidence" value="ECO:0007669"/>
    <property type="project" value="InterPro"/>
</dbReference>
<comment type="subcellular location">
    <subcellularLocation>
        <location evidence="1">Cell membrane</location>
        <topology evidence="1">Multi-pass membrane protein</topology>
    </subcellularLocation>
</comment>
<accession>A0A2M8QGI1</accession>
<evidence type="ECO:0000256" key="6">
    <source>
        <dbReference type="SAM" id="Phobius"/>
    </source>
</evidence>
<feature type="transmembrane region" description="Helical" evidence="6">
    <location>
        <begin position="317"/>
        <end position="341"/>
    </location>
</feature>
<keyword evidence="5 6" id="KW-0472">Membrane</keyword>
<feature type="transmembrane region" description="Helical" evidence="6">
    <location>
        <begin position="145"/>
        <end position="164"/>
    </location>
</feature>
<feature type="transmembrane region" description="Helical" evidence="6">
    <location>
        <begin position="196"/>
        <end position="214"/>
    </location>
</feature>
<dbReference type="PANTHER" id="PTHR47089">
    <property type="entry name" value="ABC TRANSPORTER, PERMEASE PROTEIN"/>
    <property type="match status" value="1"/>
</dbReference>
<keyword evidence="3 6" id="KW-0812">Transmembrane</keyword>
<feature type="transmembrane region" description="Helical" evidence="6">
    <location>
        <begin position="280"/>
        <end position="305"/>
    </location>
</feature>
<evidence type="ECO:0000313" key="8">
    <source>
        <dbReference type="Proteomes" id="UP000230790"/>
    </source>
</evidence>
<dbReference type="CDD" id="cd06580">
    <property type="entry name" value="TM_PBP1_transp_TpRbsC_like"/>
    <property type="match status" value="1"/>
</dbReference>
<feature type="transmembrane region" description="Helical" evidence="6">
    <location>
        <begin position="113"/>
        <end position="133"/>
    </location>
</feature>
<feature type="transmembrane region" description="Helical" evidence="6">
    <location>
        <begin position="244"/>
        <end position="268"/>
    </location>
</feature>
<protein>
    <submittedName>
        <fullName evidence="7">ABC transporter permease</fullName>
    </submittedName>
</protein>
<dbReference type="InterPro" id="IPR001851">
    <property type="entry name" value="ABC_transp_permease"/>
</dbReference>
<organism evidence="7 8">
    <name type="scientific">Candidatus Thermofonsia Clade 3 bacterium</name>
    <dbReference type="NCBI Taxonomy" id="2364212"/>
    <lineage>
        <taxon>Bacteria</taxon>
        <taxon>Bacillati</taxon>
        <taxon>Chloroflexota</taxon>
        <taxon>Candidatus Thermofontia</taxon>
        <taxon>Candidatus Thermofonsia Clade 3</taxon>
    </lineage>
</organism>